<accession>A0AAD6IZG5</accession>
<keyword evidence="2" id="KW-0560">Oxidoreductase</keyword>
<dbReference type="Pfam" id="PF00248">
    <property type="entry name" value="Aldo_ket_red"/>
    <property type="match status" value="1"/>
</dbReference>
<evidence type="ECO:0000313" key="6">
    <source>
        <dbReference type="Proteomes" id="UP001221413"/>
    </source>
</evidence>
<comment type="caution">
    <text evidence="5">The sequence shown here is derived from an EMBL/GenBank/DDBJ whole genome shotgun (WGS) entry which is preliminary data.</text>
</comment>
<dbReference type="PANTHER" id="PTHR43364">
    <property type="entry name" value="NADH-SPECIFIC METHYLGLYOXAL REDUCTASE-RELATED"/>
    <property type="match status" value="1"/>
</dbReference>
<comment type="similarity">
    <text evidence="3">Belongs to the aldo/keto reductase family. Aldo/keto reductase 2 subfamily.</text>
</comment>
<keyword evidence="6" id="KW-1185">Reference proteome</keyword>
<dbReference type="AlphaFoldDB" id="A0AAD6IZG5"/>
<dbReference type="InterPro" id="IPR036812">
    <property type="entry name" value="NAD(P)_OxRdtase_dom_sf"/>
</dbReference>
<name>A0AAD6IZG5_DREDA</name>
<evidence type="ECO:0000259" key="4">
    <source>
        <dbReference type="Pfam" id="PF00248"/>
    </source>
</evidence>
<dbReference type="InterPro" id="IPR050523">
    <property type="entry name" value="AKR_Detox_Biosynth"/>
</dbReference>
<feature type="domain" description="NADP-dependent oxidoreductase" evidence="4">
    <location>
        <begin position="30"/>
        <end position="339"/>
    </location>
</feature>
<dbReference type="Proteomes" id="UP001221413">
    <property type="component" value="Unassembled WGS sequence"/>
</dbReference>
<dbReference type="InterPro" id="IPR023210">
    <property type="entry name" value="NADP_OxRdtase_dom"/>
</dbReference>
<dbReference type="EMBL" id="JAQGDS010000004">
    <property type="protein sequence ID" value="KAJ6261614.1"/>
    <property type="molecule type" value="Genomic_DNA"/>
</dbReference>
<evidence type="ECO:0000256" key="3">
    <source>
        <dbReference type="ARBA" id="ARBA00038157"/>
    </source>
</evidence>
<sequence length="381" mass="42078">MSMFTPVPKPKSKLARYRLLAPSASVRVSPLCFGGMNLGTSWDSFMGTMDKKAGFELLDAFYKAGGNFIDTSINYQDGESEQWIGEWMEQRGNRSEMVIATKCTTGYRYHEMSKGGIFINTSGNSVKNIHESVKVSLKQLKTDYIDLLWIHWWDYTTSVEELMQALNLLVSQGKVLYLGISDTPAWVVSKANEYARCHGLRPFSVYQGLWSAANRDFERDILQMCRVEGMGIAPWGALGGGHFRLPEEREAMAKEGDKGRSWPAMGGTEQQKAVTLKLAKIAEARGLSITGVALAYVCSKAPYVVPIVGGRKVKHLEDNIKAIGVVLTPEEIKEIESAYPFDIGFPGNFLSSGPGRGNPGVDSVGWLDWPGQSLPISLEDE</sequence>
<gene>
    <name evidence="5" type="ORF">Dda_4284</name>
</gene>
<organism evidence="5 6">
    <name type="scientific">Drechslerella dactyloides</name>
    <name type="common">Nematode-trapping fungus</name>
    <name type="synonym">Arthrobotrys dactyloides</name>
    <dbReference type="NCBI Taxonomy" id="74499"/>
    <lineage>
        <taxon>Eukaryota</taxon>
        <taxon>Fungi</taxon>
        <taxon>Dikarya</taxon>
        <taxon>Ascomycota</taxon>
        <taxon>Pezizomycotina</taxon>
        <taxon>Orbiliomycetes</taxon>
        <taxon>Orbiliales</taxon>
        <taxon>Orbiliaceae</taxon>
        <taxon>Drechslerella</taxon>
    </lineage>
</organism>
<protein>
    <submittedName>
        <fullName evidence="5">Norsolorinic acid reductase</fullName>
    </submittedName>
</protein>
<keyword evidence="1" id="KW-0521">NADP</keyword>
<reference evidence="5" key="1">
    <citation type="submission" date="2023-01" db="EMBL/GenBank/DDBJ databases">
        <title>The chitinases involved in constricting ring structure development in the nematode-trapping fungus Drechslerella dactyloides.</title>
        <authorList>
            <person name="Wang R."/>
            <person name="Zhang L."/>
            <person name="Tang P."/>
            <person name="Li S."/>
            <person name="Liang L."/>
        </authorList>
    </citation>
    <scope>NUCLEOTIDE SEQUENCE</scope>
    <source>
        <strain evidence="5">YMF1.00031</strain>
    </source>
</reference>
<evidence type="ECO:0000256" key="1">
    <source>
        <dbReference type="ARBA" id="ARBA00022857"/>
    </source>
</evidence>
<evidence type="ECO:0000313" key="5">
    <source>
        <dbReference type="EMBL" id="KAJ6261614.1"/>
    </source>
</evidence>
<dbReference type="GO" id="GO:0016491">
    <property type="term" value="F:oxidoreductase activity"/>
    <property type="evidence" value="ECO:0007669"/>
    <property type="project" value="UniProtKB-KW"/>
</dbReference>
<dbReference type="PANTHER" id="PTHR43364:SF7">
    <property type="entry name" value="NADP-DEPENDENT OXIDOREDUCTASE DOMAIN-CONTAINING PROTEIN-RELATED"/>
    <property type="match status" value="1"/>
</dbReference>
<dbReference type="SUPFAM" id="SSF51430">
    <property type="entry name" value="NAD(P)-linked oxidoreductase"/>
    <property type="match status" value="1"/>
</dbReference>
<proteinExistence type="inferred from homology"/>
<dbReference type="Gene3D" id="3.20.20.100">
    <property type="entry name" value="NADP-dependent oxidoreductase domain"/>
    <property type="match status" value="1"/>
</dbReference>
<evidence type="ECO:0000256" key="2">
    <source>
        <dbReference type="ARBA" id="ARBA00023002"/>
    </source>
</evidence>